<feature type="domain" description="G-protein coupled receptors family 1 profile" evidence="6">
    <location>
        <begin position="50"/>
        <end position="336"/>
    </location>
</feature>
<organism evidence="7 8">
    <name type="scientific">Mesorhabditis belari</name>
    <dbReference type="NCBI Taxonomy" id="2138241"/>
    <lineage>
        <taxon>Eukaryota</taxon>
        <taxon>Metazoa</taxon>
        <taxon>Ecdysozoa</taxon>
        <taxon>Nematoda</taxon>
        <taxon>Chromadorea</taxon>
        <taxon>Rhabditida</taxon>
        <taxon>Rhabditina</taxon>
        <taxon>Rhabditomorpha</taxon>
        <taxon>Rhabditoidea</taxon>
        <taxon>Rhabditidae</taxon>
        <taxon>Mesorhabditinae</taxon>
        <taxon>Mesorhabditis</taxon>
    </lineage>
</organism>
<keyword evidence="4 5" id="KW-0472">Membrane</keyword>
<dbReference type="PROSITE" id="PS50262">
    <property type="entry name" value="G_PROTEIN_RECEP_F1_2"/>
    <property type="match status" value="1"/>
</dbReference>
<evidence type="ECO:0000313" key="7">
    <source>
        <dbReference type="Proteomes" id="UP000887575"/>
    </source>
</evidence>
<evidence type="ECO:0000256" key="3">
    <source>
        <dbReference type="ARBA" id="ARBA00022989"/>
    </source>
</evidence>
<dbReference type="Gene3D" id="1.20.1070.10">
    <property type="entry name" value="Rhodopsin 7-helix transmembrane proteins"/>
    <property type="match status" value="1"/>
</dbReference>
<dbReference type="InterPro" id="IPR019427">
    <property type="entry name" value="7TM_GPCR_serpentine_rcpt_Srw"/>
</dbReference>
<feature type="transmembrane region" description="Helical" evidence="5">
    <location>
        <begin position="107"/>
        <end position="133"/>
    </location>
</feature>
<dbReference type="PANTHER" id="PTHR46895">
    <property type="entry name" value="PROTEIN CBG20548-RELATED"/>
    <property type="match status" value="1"/>
</dbReference>
<dbReference type="AlphaFoldDB" id="A0AAF3ETT6"/>
<proteinExistence type="predicted"/>
<evidence type="ECO:0000256" key="2">
    <source>
        <dbReference type="ARBA" id="ARBA00022692"/>
    </source>
</evidence>
<evidence type="ECO:0000256" key="4">
    <source>
        <dbReference type="ARBA" id="ARBA00023136"/>
    </source>
</evidence>
<keyword evidence="2 5" id="KW-0812">Transmembrane</keyword>
<dbReference type="SUPFAM" id="SSF81321">
    <property type="entry name" value="Family A G protein-coupled receptor-like"/>
    <property type="match status" value="1"/>
</dbReference>
<evidence type="ECO:0000256" key="5">
    <source>
        <dbReference type="SAM" id="Phobius"/>
    </source>
</evidence>
<feature type="transmembrane region" description="Helical" evidence="5">
    <location>
        <begin position="67"/>
        <end position="87"/>
    </location>
</feature>
<dbReference type="GO" id="GO:0016020">
    <property type="term" value="C:membrane"/>
    <property type="evidence" value="ECO:0007669"/>
    <property type="project" value="UniProtKB-SubCell"/>
</dbReference>
<dbReference type="PANTHER" id="PTHR46895:SF1">
    <property type="entry name" value="G-PROTEIN COUPLED RECEPTORS FAMILY 1 PROFILE DOMAIN-CONTAINING PROTEIN"/>
    <property type="match status" value="1"/>
</dbReference>
<reference evidence="8" key="1">
    <citation type="submission" date="2024-02" db="UniProtKB">
        <authorList>
            <consortium name="WormBaseParasite"/>
        </authorList>
    </citation>
    <scope>IDENTIFICATION</scope>
</reference>
<name>A0AAF3ETT6_9BILA</name>
<dbReference type="CDD" id="cd14978">
    <property type="entry name" value="7tmA_FMRFamide_R-like"/>
    <property type="match status" value="1"/>
</dbReference>
<dbReference type="InterPro" id="IPR017452">
    <property type="entry name" value="GPCR_Rhodpsn_7TM"/>
</dbReference>
<feature type="transmembrane region" description="Helical" evidence="5">
    <location>
        <begin position="211"/>
        <end position="233"/>
    </location>
</feature>
<evidence type="ECO:0000313" key="8">
    <source>
        <dbReference type="WBParaSite" id="MBELARI_LOCUS17225"/>
    </source>
</evidence>
<comment type="subcellular location">
    <subcellularLocation>
        <location evidence="1">Membrane</location>
    </subcellularLocation>
</comment>
<dbReference type="Pfam" id="PF10324">
    <property type="entry name" value="7TM_GPCR_Srw"/>
    <property type="match status" value="1"/>
</dbReference>
<dbReference type="WBParaSite" id="MBELARI_LOCUS17225">
    <property type="protein sequence ID" value="MBELARI_LOCUS17225"/>
    <property type="gene ID" value="MBELARI_LOCUS17225"/>
</dbReference>
<keyword evidence="7" id="KW-1185">Reference proteome</keyword>
<accession>A0AAF3ETT6</accession>
<evidence type="ECO:0000256" key="1">
    <source>
        <dbReference type="ARBA" id="ARBA00004370"/>
    </source>
</evidence>
<protein>
    <recommendedName>
        <fullName evidence="6">G-protein coupled receptors family 1 profile domain-containing protein</fullName>
    </recommendedName>
</protein>
<feature type="transmembrane region" description="Helical" evidence="5">
    <location>
        <begin position="153"/>
        <end position="173"/>
    </location>
</feature>
<keyword evidence="3 5" id="KW-1133">Transmembrane helix</keyword>
<dbReference type="Proteomes" id="UP000887575">
    <property type="component" value="Unassembled WGS sequence"/>
</dbReference>
<dbReference type="GO" id="GO:0008528">
    <property type="term" value="F:G protein-coupled peptide receptor activity"/>
    <property type="evidence" value="ECO:0007669"/>
    <property type="project" value="InterPro"/>
</dbReference>
<evidence type="ECO:0000259" key="6">
    <source>
        <dbReference type="PROSITE" id="PS50262"/>
    </source>
</evidence>
<sequence length="389" mass="45245">MIDTFNQTKGDDAEKLLAVCDLVSRLTRGHVEIFLYRYCLPIQILLGILGNTFSITVLLSPKIKSRVTVFLAAICCVDVSLLAVHFFDVLTIYPTFYRSKAFREFYYNTYVFIHSFSNICASSATWLLLGVSFERFTSFRSRTARLSLSIRQAFSLVAVICLGASAISFYQFFAHSYRPFDDSVASSWSWMEKCYDGLVYKRIQANRATYILIWKIVAIFAVGFIPSILMIILDVALVRQLRTITTSDHINRLINSEQETHSTRFPNRNQCDRGREETTVVTAFLSWFLITNLPSEVLFLWDIMQPFQFEFKLFELMLPRLEIRYISGNIVNSFLLWGKASNFAVFFIASKTFRHQFYEMVQGFCVKWAFMTSRKKVLINENHIEFRTY</sequence>
<feature type="transmembrane region" description="Helical" evidence="5">
    <location>
        <begin position="35"/>
        <end position="60"/>
    </location>
</feature>